<evidence type="ECO:0000256" key="11">
    <source>
        <dbReference type="ARBA" id="ARBA00023136"/>
    </source>
</evidence>
<keyword evidence="10" id="KW-0902">Two-component regulatory system</keyword>
<dbReference type="Gene3D" id="3.30.565.10">
    <property type="entry name" value="Histidine kinase-like ATPase, C-terminal domain"/>
    <property type="match status" value="1"/>
</dbReference>
<dbReference type="Pfam" id="PF13596">
    <property type="entry name" value="PAS_10"/>
    <property type="match status" value="1"/>
</dbReference>
<evidence type="ECO:0000256" key="10">
    <source>
        <dbReference type="ARBA" id="ARBA00023012"/>
    </source>
</evidence>
<dbReference type="InterPro" id="IPR035965">
    <property type="entry name" value="PAS-like_dom_sf"/>
</dbReference>
<keyword evidence="5" id="KW-0597">Phosphoprotein</keyword>
<dbReference type="FunFam" id="1.10.287.130:FF:000008">
    <property type="entry name" value="Two-component sensor histidine kinase"/>
    <property type="match status" value="1"/>
</dbReference>
<evidence type="ECO:0000256" key="1">
    <source>
        <dbReference type="ARBA" id="ARBA00000085"/>
    </source>
</evidence>
<keyword evidence="4" id="KW-1003">Cell membrane</keyword>
<dbReference type="Pfam" id="PF02518">
    <property type="entry name" value="HATPase_c"/>
    <property type="match status" value="1"/>
</dbReference>
<evidence type="ECO:0000256" key="7">
    <source>
        <dbReference type="ARBA" id="ARBA00022741"/>
    </source>
</evidence>
<dbReference type="InterPro" id="IPR004358">
    <property type="entry name" value="Sig_transdc_His_kin-like_C"/>
</dbReference>
<comment type="subcellular location">
    <subcellularLocation>
        <location evidence="2">Cell membrane</location>
    </subcellularLocation>
</comment>
<dbReference type="SMART" id="SM00388">
    <property type="entry name" value="HisKA"/>
    <property type="match status" value="1"/>
</dbReference>
<dbReference type="Gene3D" id="3.30.450.20">
    <property type="entry name" value="PAS domain"/>
    <property type="match status" value="1"/>
</dbReference>
<keyword evidence="7" id="KW-0547">Nucleotide-binding</keyword>
<keyword evidence="15" id="KW-1185">Reference proteome</keyword>
<evidence type="ECO:0000256" key="5">
    <source>
        <dbReference type="ARBA" id="ARBA00022553"/>
    </source>
</evidence>
<protein>
    <recommendedName>
        <fullName evidence="3">histidine kinase</fullName>
        <ecNumber evidence="3">2.7.13.3</ecNumber>
    </recommendedName>
</protein>
<dbReference type="EMBL" id="WJQS01000005">
    <property type="protein sequence ID" value="MRI85613.1"/>
    <property type="molecule type" value="Genomic_DNA"/>
</dbReference>
<feature type="transmembrane region" description="Helical" evidence="12">
    <location>
        <begin position="167"/>
        <end position="187"/>
    </location>
</feature>
<feature type="domain" description="Histidine kinase" evidence="13">
    <location>
        <begin position="373"/>
        <end position="589"/>
    </location>
</feature>
<dbReference type="FunFam" id="3.30.565.10:FF:000023">
    <property type="entry name" value="PAS domain-containing sensor histidine kinase"/>
    <property type="match status" value="1"/>
</dbReference>
<comment type="catalytic activity">
    <reaction evidence="1">
        <text>ATP + protein L-histidine = ADP + protein N-phospho-L-histidine.</text>
        <dbReference type="EC" id="2.7.13.3"/>
    </reaction>
</comment>
<name>A0A6I2GYV4_9LACT</name>
<dbReference type="SMART" id="SM00387">
    <property type="entry name" value="HATPase_c"/>
    <property type="match status" value="1"/>
</dbReference>
<dbReference type="PANTHER" id="PTHR45453">
    <property type="entry name" value="PHOSPHATE REGULON SENSOR PROTEIN PHOR"/>
    <property type="match status" value="1"/>
</dbReference>
<accession>A0A6I2GYV4</accession>
<dbReference type="AlphaFoldDB" id="A0A6I2GYV4"/>
<gene>
    <name evidence="14" type="ORF">GIY09_06930</name>
</gene>
<keyword evidence="8" id="KW-0418">Kinase</keyword>
<organism evidence="14 15">
    <name type="scientific">Fundicoccus ignavus</name>
    <dbReference type="NCBI Taxonomy" id="2664442"/>
    <lineage>
        <taxon>Bacteria</taxon>
        <taxon>Bacillati</taxon>
        <taxon>Bacillota</taxon>
        <taxon>Bacilli</taxon>
        <taxon>Lactobacillales</taxon>
        <taxon>Aerococcaceae</taxon>
        <taxon>Fundicoccus</taxon>
    </lineage>
</organism>
<keyword evidence="12" id="KW-1133">Transmembrane helix</keyword>
<dbReference type="GO" id="GO:0000155">
    <property type="term" value="F:phosphorelay sensor kinase activity"/>
    <property type="evidence" value="ECO:0007669"/>
    <property type="project" value="InterPro"/>
</dbReference>
<evidence type="ECO:0000259" key="13">
    <source>
        <dbReference type="PROSITE" id="PS50109"/>
    </source>
</evidence>
<dbReference type="CDD" id="cd00075">
    <property type="entry name" value="HATPase"/>
    <property type="match status" value="1"/>
</dbReference>
<dbReference type="Pfam" id="PF00512">
    <property type="entry name" value="HisKA"/>
    <property type="match status" value="1"/>
</dbReference>
<evidence type="ECO:0000256" key="4">
    <source>
        <dbReference type="ARBA" id="ARBA00022475"/>
    </source>
</evidence>
<sequence length="589" mass="66682">MMWGQKIRRNRRMLLSLIAIIGLIIGFAHLLQNEINEDLNASLVTNAEIHAQSIESAIEEVSLDAYIDEIKLYSQRIPDERAVLLVEDDQIRNKAVPEFLWTQIHNQAIERPHIMAIQSAIKSTDDEVVRWKSQGLNGIAYRIGQADVDLWIIESLPEDYFKLHEHIFWLTVVLMLVLISVLTFIVYREVLQNFSVPLEKIESGVKGLLDSNETIEYINHDLPVVDRVGQTLNQTGQRLLRQRKALLASQQQLSVLLDHINLGVVVVNRRGLVELFNPTARKLLALDSTSLGKSYESVIKSFLLINMIKLVGESGEAMSDEVEMFIPTSRYIDVNIVPFTQDATRMEGSVLVLLYDVTEIHRLETVRSEFVANASHELRTPVTSIKGFAETLQAGALKDPEKAETFVGIIANESQRLETIINDILELSRVEKRAVPVINTEIDLVQVAHDMADFFRKKAKKKNISIAVIADKPVIYRGDKHRIEQILTNLIDNAINYSDLGDHIDILLWDKKRHIKFAVKDTGMGIPEENKERIFERFYRVDKGRSRNSGGTGLGLSIVRNLIKNMNGKLDLDSEVGKGSTFSVTLPKN</sequence>
<evidence type="ECO:0000313" key="15">
    <source>
        <dbReference type="Proteomes" id="UP000430975"/>
    </source>
</evidence>
<dbReference type="InterPro" id="IPR050351">
    <property type="entry name" value="BphY/WalK/GraS-like"/>
</dbReference>
<evidence type="ECO:0000256" key="6">
    <source>
        <dbReference type="ARBA" id="ARBA00022679"/>
    </source>
</evidence>
<dbReference type="SUPFAM" id="SSF55785">
    <property type="entry name" value="PYP-like sensor domain (PAS domain)"/>
    <property type="match status" value="1"/>
</dbReference>
<evidence type="ECO:0000256" key="12">
    <source>
        <dbReference type="SAM" id="Phobius"/>
    </source>
</evidence>
<dbReference type="NCBIfam" id="NF046044">
    <property type="entry name" value="PnpS"/>
    <property type="match status" value="1"/>
</dbReference>
<keyword evidence="12" id="KW-0812">Transmembrane</keyword>
<proteinExistence type="predicted"/>
<dbReference type="CDD" id="cd00082">
    <property type="entry name" value="HisKA"/>
    <property type="match status" value="1"/>
</dbReference>
<reference evidence="14 15" key="1">
    <citation type="submission" date="2019-11" db="EMBL/GenBank/DDBJ databases">
        <title>Characterisation of Fundicoccus ignavus gen. nov. sp. nov., a novel genus of the family Aerococcaceae isolated from bulk tank milk.</title>
        <authorList>
            <person name="Siebert A."/>
            <person name="Huptas C."/>
            <person name="Wenning M."/>
            <person name="Scherer S."/>
            <person name="Doll E.V."/>
        </authorList>
    </citation>
    <scope>NUCLEOTIDE SEQUENCE [LARGE SCALE GENOMIC DNA]</scope>
    <source>
        <strain evidence="14 15">WS4759</strain>
    </source>
</reference>
<dbReference type="PRINTS" id="PR00344">
    <property type="entry name" value="BCTRLSENSOR"/>
</dbReference>
<dbReference type="PROSITE" id="PS50109">
    <property type="entry name" value="HIS_KIN"/>
    <property type="match status" value="1"/>
</dbReference>
<keyword evidence="6" id="KW-0808">Transferase</keyword>
<comment type="caution">
    <text evidence="14">The sequence shown here is derived from an EMBL/GenBank/DDBJ whole genome shotgun (WGS) entry which is preliminary data.</text>
</comment>
<evidence type="ECO:0000256" key="9">
    <source>
        <dbReference type="ARBA" id="ARBA00022840"/>
    </source>
</evidence>
<dbReference type="InterPro" id="IPR036097">
    <property type="entry name" value="HisK_dim/P_sf"/>
</dbReference>
<dbReference type="GO" id="GO:0005524">
    <property type="term" value="F:ATP binding"/>
    <property type="evidence" value="ECO:0007669"/>
    <property type="project" value="UniProtKB-KW"/>
</dbReference>
<dbReference type="SUPFAM" id="SSF55874">
    <property type="entry name" value="ATPase domain of HSP90 chaperone/DNA topoisomerase II/histidine kinase"/>
    <property type="match status" value="1"/>
</dbReference>
<keyword evidence="9" id="KW-0067">ATP-binding</keyword>
<dbReference type="InterPro" id="IPR003661">
    <property type="entry name" value="HisK_dim/P_dom"/>
</dbReference>
<dbReference type="SUPFAM" id="SSF47384">
    <property type="entry name" value="Homodimeric domain of signal transducing histidine kinase"/>
    <property type="match status" value="1"/>
</dbReference>
<dbReference type="Gene3D" id="1.10.287.130">
    <property type="match status" value="1"/>
</dbReference>
<dbReference type="GO" id="GO:0004721">
    <property type="term" value="F:phosphoprotein phosphatase activity"/>
    <property type="evidence" value="ECO:0007669"/>
    <property type="project" value="TreeGrafter"/>
</dbReference>
<dbReference type="GO" id="GO:0005886">
    <property type="term" value="C:plasma membrane"/>
    <property type="evidence" value="ECO:0007669"/>
    <property type="project" value="UniProtKB-SubCell"/>
</dbReference>
<evidence type="ECO:0000256" key="3">
    <source>
        <dbReference type="ARBA" id="ARBA00012438"/>
    </source>
</evidence>
<dbReference type="RefSeq" id="WP_153863564.1">
    <property type="nucleotide sequence ID" value="NZ_WJQS01000005.1"/>
</dbReference>
<dbReference type="InterPro" id="IPR036890">
    <property type="entry name" value="HATPase_C_sf"/>
</dbReference>
<evidence type="ECO:0000256" key="2">
    <source>
        <dbReference type="ARBA" id="ARBA00004236"/>
    </source>
</evidence>
<dbReference type="InterPro" id="IPR003594">
    <property type="entry name" value="HATPase_dom"/>
</dbReference>
<dbReference type="GO" id="GO:0016036">
    <property type="term" value="P:cellular response to phosphate starvation"/>
    <property type="evidence" value="ECO:0007669"/>
    <property type="project" value="TreeGrafter"/>
</dbReference>
<evidence type="ECO:0000313" key="14">
    <source>
        <dbReference type="EMBL" id="MRI85613.1"/>
    </source>
</evidence>
<dbReference type="EC" id="2.7.13.3" evidence="3"/>
<keyword evidence="11 12" id="KW-0472">Membrane</keyword>
<dbReference type="InterPro" id="IPR005467">
    <property type="entry name" value="His_kinase_dom"/>
</dbReference>
<dbReference type="PANTHER" id="PTHR45453:SF1">
    <property type="entry name" value="PHOSPHATE REGULON SENSOR PROTEIN PHOR"/>
    <property type="match status" value="1"/>
</dbReference>
<evidence type="ECO:0000256" key="8">
    <source>
        <dbReference type="ARBA" id="ARBA00022777"/>
    </source>
</evidence>
<dbReference type="Proteomes" id="UP000430975">
    <property type="component" value="Unassembled WGS sequence"/>
</dbReference>